<dbReference type="GO" id="GO:0005524">
    <property type="term" value="F:ATP binding"/>
    <property type="evidence" value="ECO:0007669"/>
    <property type="project" value="UniProtKB-KW"/>
</dbReference>
<dbReference type="InterPro" id="IPR014746">
    <property type="entry name" value="Gln_synth/guanido_kin_cat_dom"/>
</dbReference>
<evidence type="ECO:0000256" key="4">
    <source>
        <dbReference type="ARBA" id="ARBA00022741"/>
    </source>
</evidence>
<comment type="similarity">
    <text evidence="1 6 7">Belongs to the glutamine synthetase family.</text>
</comment>
<feature type="domain" description="GS catalytic" evidence="8">
    <location>
        <begin position="125"/>
        <end position="483"/>
    </location>
</feature>
<dbReference type="Gene3D" id="3.10.20.70">
    <property type="entry name" value="Glutamine synthetase, N-terminal domain"/>
    <property type="match status" value="1"/>
</dbReference>
<dbReference type="AlphaFoldDB" id="A0A8S0XTB9"/>
<sequence length="483" mass="53597">MAATSLAPTSFEALQSELTHDIKVKVAGIDVDGVLRGKFMSKEKFLSAVKSSDGFGFCSVIFGWDIHDTVYSRELLISNKANGYRDVIAIIDLSTFRRIPWEHNVPFFLVSFLDPDTKEPLSVDPRGVLDVTTKKAREAGYECFSGVEYEYFNFKETAQSASAKGFTDLQPLTPGMHGYSLLRTQLNNEYFHDLFNESVAFDVPIEGHHTETGPGVLETALAYTSALRMADNAILFKYTAKSVGIKHQVIPSFMAKPWGGLPGCSGHVHISLRNKEGRNIFAVSDAELKTGRANATNEDTRFISQEAEWFLAGILDGIADVMPTLVPTINGYKRLVGGEAFWAPNAVTYGYDSRAASIRIISPPSCPPYASRMEVRIPGADMNPYFALSAIFLLGLRGIRKQLPLPCPPITHFTPEDRKTGKIKMLPTSLEGATVKMMARESIAREVFGDDFVDHYGGTREHEVKLWNEAVTNWEIERYLELA</sequence>
<protein>
    <recommendedName>
        <fullName evidence="2">Glutamine synthetase</fullName>
    </recommendedName>
</protein>
<dbReference type="EMBL" id="CACVBS010000101">
    <property type="protein sequence ID" value="CAA7270913.1"/>
    <property type="molecule type" value="Genomic_DNA"/>
</dbReference>
<keyword evidence="3" id="KW-0436">Ligase</keyword>
<dbReference type="InterPro" id="IPR008146">
    <property type="entry name" value="Gln_synth_cat_dom"/>
</dbReference>
<dbReference type="SUPFAM" id="SSF55931">
    <property type="entry name" value="Glutamine synthetase/guanido kinase"/>
    <property type="match status" value="1"/>
</dbReference>
<evidence type="ECO:0000256" key="2">
    <source>
        <dbReference type="ARBA" id="ARBA00021364"/>
    </source>
</evidence>
<accession>A0A8S0XTB9</accession>
<name>A0A8S0XTB9_CYCAE</name>
<dbReference type="GO" id="GO:0006542">
    <property type="term" value="P:glutamine biosynthetic process"/>
    <property type="evidence" value="ECO:0007669"/>
    <property type="project" value="InterPro"/>
</dbReference>
<dbReference type="OrthoDB" id="77835at2759"/>
<dbReference type="PROSITE" id="PS51987">
    <property type="entry name" value="GS_CATALYTIC"/>
    <property type="match status" value="1"/>
</dbReference>
<dbReference type="PANTHER" id="PTHR43785:SF12">
    <property type="entry name" value="TYPE-1 GLUTAMINE SYNTHETASE 2"/>
    <property type="match status" value="1"/>
</dbReference>
<dbReference type="FunFam" id="3.30.590.10:FF:000005">
    <property type="entry name" value="Probable glutamine synthetase"/>
    <property type="match status" value="1"/>
</dbReference>
<evidence type="ECO:0000256" key="5">
    <source>
        <dbReference type="ARBA" id="ARBA00022840"/>
    </source>
</evidence>
<evidence type="ECO:0000313" key="10">
    <source>
        <dbReference type="Proteomes" id="UP000467700"/>
    </source>
</evidence>
<evidence type="ECO:0000259" key="8">
    <source>
        <dbReference type="PROSITE" id="PS51987"/>
    </source>
</evidence>
<comment type="caution">
    <text evidence="9">The sequence shown here is derived from an EMBL/GenBank/DDBJ whole genome shotgun (WGS) entry which is preliminary data.</text>
</comment>
<gene>
    <name evidence="9" type="ORF">AAE3_LOCUS13164</name>
</gene>
<evidence type="ECO:0000256" key="7">
    <source>
        <dbReference type="RuleBase" id="RU000384"/>
    </source>
</evidence>
<dbReference type="Gene3D" id="3.30.590.10">
    <property type="entry name" value="Glutamine synthetase/guanido kinase, catalytic domain"/>
    <property type="match status" value="1"/>
</dbReference>
<evidence type="ECO:0000256" key="6">
    <source>
        <dbReference type="PROSITE-ProRule" id="PRU01331"/>
    </source>
</evidence>
<evidence type="ECO:0000256" key="3">
    <source>
        <dbReference type="ARBA" id="ARBA00022598"/>
    </source>
</evidence>
<evidence type="ECO:0000256" key="1">
    <source>
        <dbReference type="ARBA" id="ARBA00009897"/>
    </source>
</evidence>
<dbReference type="SUPFAM" id="SSF54368">
    <property type="entry name" value="Glutamine synthetase, N-terminal domain"/>
    <property type="match status" value="1"/>
</dbReference>
<keyword evidence="10" id="KW-1185">Reference proteome</keyword>
<keyword evidence="4" id="KW-0547">Nucleotide-binding</keyword>
<dbReference type="InterPro" id="IPR036651">
    <property type="entry name" value="Gln_synt_N_sf"/>
</dbReference>
<dbReference type="Proteomes" id="UP000467700">
    <property type="component" value="Unassembled WGS sequence"/>
</dbReference>
<proteinExistence type="inferred from homology"/>
<dbReference type="GO" id="GO:0004356">
    <property type="term" value="F:glutamine synthetase activity"/>
    <property type="evidence" value="ECO:0007669"/>
    <property type="project" value="InterPro"/>
</dbReference>
<keyword evidence="5" id="KW-0067">ATP-binding</keyword>
<dbReference type="SMART" id="SM01230">
    <property type="entry name" value="Gln-synt_C"/>
    <property type="match status" value="1"/>
</dbReference>
<dbReference type="GO" id="GO:0006576">
    <property type="term" value="P:biogenic amine metabolic process"/>
    <property type="evidence" value="ECO:0007669"/>
    <property type="project" value="UniProtKB-ARBA"/>
</dbReference>
<dbReference type="Pfam" id="PF00120">
    <property type="entry name" value="Gln-synt_C"/>
    <property type="match status" value="1"/>
</dbReference>
<evidence type="ECO:0000313" key="9">
    <source>
        <dbReference type="EMBL" id="CAA7270913.1"/>
    </source>
</evidence>
<dbReference type="FunFam" id="3.10.20.70:FF:000013">
    <property type="entry name" value="Glutamine synthetase bacteria"/>
    <property type="match status" value="1"/>
</dbReference>
<organism evidence="9 10">
    <name type="scientific">Cyclocybe aegerita</name>
    <name type="common">Black poplar mushroom</name>
    <name type="synonym">Agrocybe aegerita</name>
    <dbReference type="NCBI Taxonomy" id="1973307"/>
    <lineage>
        <taxon>Eukaryota</taxon>
        <taxon>Fungi</taxon>
        <taxon>Dikarya</taxon>
        <taxon>Basidiomycota</taxon>
        <taxon>Agaricomycotina</taxon>
        <taxon>Agaricomycetes</taxon>
        <taxon>Agaricomycetidae</taxon>
        <taxon>Agaricales</taxon>
        <taxon>Agaricineae</taxon>
        <taxon>Bolbitiaceae</taxon>
        <taxon>Cyclocybe</taxon>
    </lineage>
</organism>
<reference evidence="9 10" key="1">
    <citation type="submission" date="2020-01" db="EMBL/GenBank/DDBJ databases">
        <authorList>
            <person name="Gupta K D."/>
        </authorList>
    </citation>
    <scope>NUCLEOTIDE SEQUENCE [LARGE SCALE GENOMIC DNA]</scope>
</reference>
<dbReference type="PANTHER" id="PTHR43785">
    <property type="entry name" value="GAMMA-GLUTAMYLPUTRESCINE SYNTHETASE"/>
    <property type="match status" value="1"/>
</dbReference>